<sequence length="180" mass="20259">MISKLSPADFKVLSLTTVATPHRGSAFADYCLKLIGKQRIPRVYKALETIGMQTGAFSQLTTEYMMHEFNKKVPNDESVRYFSYGAMTQPSLFSMFRTPHRIILEKEGPNDGLVSVSSAQWGVYKGTLVGPNHLDIINWTNGLKWMILEATGKKNQFNAIAFYLDIAGEYRTNPRAESLI</sequence>
<evidence type="ECO:0000313" key="2">
    <source>
        <dbReference type="Proteomes" id="UP000276215"/>
    </source>
</evidence>
<reference evidence="1 2" key="1">
    <citation type="journal article" date="2018" name="Nat. Ecol. Evol.">
        <title>Pezizomycetes genomes reveal the molecular basis of ectomycorrhizal truffle lifestyle.</title>
        <authorList>
            <person name="Murat C."/>
            <person name="Payen T."/>
            <person name="Noel B."/>
            <person name="Kuo A."/>
            <person name="Morin E."/>
            <person name="Chen J."/>
            <person name="Kohler A."/>
            <person name="Krizsan K."/>
            <person name="Balestrini R."/>
            <person name="Da Silva C."/>
            <person name="Montanini B."/>
            <person name="Hainaut M."/>
            <person name="Levati E."/>
            <person name="Barry K.W."/>
            <person name="Belfiori B."/>
            <person name="Cichocki N."/>
            <person name="Clum A."/>
            <person name="Dockter R.B."/>
            <person name="Fauchery L."/>
            <person name="Guy J."/>
            <person name="Iotti M."/>
            <person name="Le Tacon F."/>
            <person name="Lindquist E.A."/>
            <person name="Lipzen A."/>
            <person name="Malagnac F."/>
            <person name="Mello A."/>
            <person name="Molinier V."/>
            <person name="Miyauchi S."/>
            <person name="Poulain J."/>
            <person name="Riccioni C."/>
            <person name="Rubini A."/>
            <person name="Sitrit Y."/>
            <person name="Splivallo R."/>
            <person name="Traeger S."/>
            <person name="Wang M."/>
            <person name="Zifcakova L."/>
            <person name="Wipf D."/>
            <person name="Zambonelli A."/>
            <person name="Paolocci F."/>
            <person name="Nowrousian M."/>
            <person name="Ottonello S."/>
            <person name="Baldrian P."/>
            <person name="Spatafora J.W."/>
            <person name="Henrissat B."/>
            <person name="Nagy L.G."/>
            <person name="Aury J.M."/>
            <person name="Wincker P."/>
            <person name="Grigoriev I.V."/>
            <person name="Bonfante P."/>
            <person name="Martin F.M."/>
        </authorList>
    </citation>
    <scope>NUCLEOTIDE SEQUENCE [LARGE SCALE GENOMIC DNA]</scope>
    <source>
        <strain evidence="1 2">120613-1</strain>
    </source>
</reference>
<gene>
    <name evidence="1" type="ORF">L873DRAFT_1690314</name>
</gene>
<dbReference type="AlphaFoldDB" id="A0A3N4JGX2"/>
<protein>
    <submittedName>
        <fullName evidence="1">Alpha/beta-hydrolase</fullName>
    </submittedName>
</protein>
<name>A0A3N4JGX2_9PEZI</name>
<dbReference type="Proteomes" id="UP000276215">
    <property type="component" value="Unassembled WGS sequence"/>
</dbReference>
<organism evidence="1 2">
    <name type="scientific">Choiromyces venosus 120613-1</name>
    <dbReference type="NCBI Taxonomy" id="1336337"/>
    <lineage>
        <taxon>Eukaryota</taxon>
        <taxon>Fungi</taxon>
        <taxon>Dikarya</taxon>
        <taxon>Ascomycota</taxon>
        <taxon>Pezizomycotina</taxon>
        <taxon>Pezizomycetes</taxon>
        <taxon>Pezizales</taxon>
        <taxon>Tuberaceae</taxon>
        <taxon>Choiromyces</taxon>
    </lineage>
</organism>
<dbReference type="GO" id="GO:0016787">
    <property type="term" value="F:hydrolase activity"/>
    <property type="evidence" value="ECO:0007669"/>
    <property type="project" value="UniProtKB-KW"/>
</dbReference>
<dbReference type="Gene3D" id="3.40.50.1820">
    <property type="entry name" value="alpha/beta hydrolase"/>
    <property type="match status" value="1"/>
</dbReference>
<proteinExistence type="predicted"/>
<dbReference type="OrthoDB" id="5592486at2759"/>
<dbReference type="InterPro" id="IPR029058">
    <property type="entry name" value="AB_hydrolase_fold"/>
</dbReference>
<accession>A0A3N4JGX2</accession>
<dbReference type="EMBL" id="ML120403">
    <property type="protein sequence ID" value="RPA97515.1"/>
    <property type="molecule type" value="Genomic_DNA"/>
</dbReference>
<evidence type="ECO:0000313" key="1">
    <source>
        <dbReference type="EMBL" id="RPA97515.1"/>
    </source>
</evidence>
<keyword evidence="2" id="KW-1185">Reference proteome</keyword>
<keyword evidence="1" id="KW-0378">Hydrolase</keyword>
<dbReference type="SUPFAM" id="SSF53474">
    <property type="entry name" value="alpha/beta-Hydrolases"/>
    <property type="match status" value="1"/>
</dbReference>
<dbReference type="STRING" id="1336337.A0A3N4JGX2"/>